<sequence length="81" mass="9241">MKSAMKAVSIKDSDPVLDENPGRSNGERHRAKPTASQETKMITVRMPKSLLDELKVWQGTRNTECLNRTQIIIRAVEEYIK</sequence>
<organism evidence="2 3">
    <name type="scientific">Phocaeicola faecium</name>
    <dbReference type="NCBI Taxonomy" id="2762213"/>
    <lineage>
        <taxon>Bacteria</taxon>
        <taxon>Pseudomonadati</taxon>
        <taxon>Bacteroidota</taxon>
        <taxon>Bacteroidia</taxon>
        <taxon>Bacteroidales</taxon>
        <taxon>Bacteroidaceae</taxon>
        <taxon>Phocaeicola</taxon>
    </lineage>
</organism>
<dbReference type="Proteomes" id="UP000616346">
    <property type="component" value="Unassembled WGS sequence"/>
</dbReference>
<evidence type="ECO:0000313" key="3">
    <source>
        <dbReference type="Proteomes" id="UP000616346"/>
    </source>
</evidence>
<proteinExistence type="predicted"/>
<comment type="caution">
    <text evidence="2">The sequence shown here is derived from an EMBL/GenBank/DDBJ whole genome shotgun (WGS) entry which is preliminary data.</text>
</comment>
<reference evidence="2 3" key="1">
    <citation type="submission" date="2020-08" db="EMBL/GenBank/DDBJ databases">
        <title>A Genomic Blueprint of the Chicken Gut Microbiome.</title>
        <authorList>
            <person name="Gilroy R."/>
            <person name="Ravi A."/>
            <person name="Getino M."/>
            <person name="Pursley I."/>
            <person name="Horton D.L."/>
            <person name="Alikhan N.-F."/>
            <person name="Baker D."/>
            <person name="Gharbi K."/>
            <person name="Hall N."/>
            <person name="Watson M."/>
            <person name="Adriaenssens E.M."/>
            <person name="Foster-Nyarko E."/>
            <person name="Jarju S."/>
            <person name="Secka A."/>
            <person name="Antonio M."/>
            <person name="Oren A."/>
            <person name="Chaudhuri R."/>
            <person name="La Ragione R.M."/>
            <person name="Hildebrand F."/>
            <person name="Pallen M.J."/>
        </authorList>
    </citation>
    <scope>NUCLEOTIDE SEQUENCE [LARGE SCALE GENOMIC DNA]</scope>
    <source>
        <strain evidence="2 3">Sa1YUN3</strain>
    </source>
</reference>
<evidence type="ECO:0000256" key="1">
    <source>
        <dbReference type="SAM" id="MobiDB-lite"/>
    </source>
</evidence>
<dbReference type="RefSeq" id="WP_191710984.1">
    <property type="nucleotide sequence ID" value="NZ_JACSPQ010000063.1"/>
</dbReference>
<accession>A0ABR8VF74</accession>
<protein>
    <recommendedName>
        <fullName evidence="4">CopG family transcriptional regulator</fullName>
    </recommendedName>
</protein>
<keyword evidence="3" id="KW-1185">Reference proteome</keyword>
<evidence type="ECO:0008006" key="4">
    <source>
        <dbReference type="Google" id="ProtNLM"/>
    </source>
</evidence>
<name>A0ABR8VF74_9BACT</name>
<dbReference type="EMBL" id="JACSPQ010000063">
    <property type="protein sequence ID" value="MBD8003449.1"/>
    <property type="molecule type" value="Genomic_DNA"/>
</dbReference>
<feature type="region of interest" description="Disordered" evidence="1">
    <location>
        <begin position="1"/>
        <end position="40"/>
    </location>
</feature>
<evidence type="ECO:0000313" key="2">
    <source>
        <dbReference type="EMBL" id="MBD8003449.1"/>
    </source>
</evidence>
<gene>
    <name evidence="2" type="ORF">H9626_14790</name>
</gene>